<accession>A0A0W0CW46</accession>
<evidence type="ECO:0000256" key="1">
    <source>
        <dbReference type="ARBA" id="ARBA00022387"/>
    </source>
</evidence>
<dbReference type="GO" id="GO:0005788">
    <property type="term" value="C:endoplasmic reticulum lumen"/>
    <property type="evidence" value="ECO:0007669"/>
    <property type="project" value="EnsemblFungi"/>
</dbReference>
<dbReference type="GO" id="GO:0006491">
    <property type="term" value="P:N-glycan processing"/>
    <property type="evidence" value="ECO:0007669"/>
    <property type="project" value="EnsemblFungi"/>
</dbReference>
<dbReference type="PANTHER" id="PTHR12630:SF1">
    <property type="entry name" value="GLUCOSIDASE 2 SUBUNIT BETA"/>
    <property type="match status" value="1"/>
</dbReference>
<name>A0A0W0CW46_CANGB</name>
<dbReference type="GO" id="GO:0004558">
    <property type="term" value="F:alpha-1,4-glucosidase activity"/>
    <property type="evidence" value="ECO:0007669"/>
    <property type="project" value="EnsemblFungi"/>
</dbReference>
<dbReference type="PANTHER" id="PTHR12630">
    <property type="entry name" value="N-LINKED OLIGOSACCHARIDE PROCESSING"/>
    <property type="match status" value="1"/>
</dbReference>
<dbReference type="VEuPathDB" id="FungiDB:CAGL0E04796g"/>
<dbReference type="VEuPathDB" id="FungiDB:GVI51_E04521"/>
<dbReference type="Pfam" id="PF12999">
    <property type="entry name" value="PRKCSH-like"/>
    <property type="match status" value="1"/>
</dbReference>
<evidence type="ECO:0000256" key="6">
    <source>
        <dbReference type="SAM" id="SignalP"/>
    </source>
</evidence>
<keyword evidence="4" id="KW-1015">Disulfide bond</keyword>
<feature type="signal peptide" evidence="6">
    <location>
        <begin position="1"/>
        <end position="16"/>
    </location>
</feature>
<dbReference type="GO" id="GO:0017177">
    <property type="term" value="C:glucosidase II complex"/>
    <property type="evidence" value="ECO:0007669"/>
    <property type="project" value="EnsemblFungi"/>
</dbReference>
<feature type="coiled-coil region" evidence="5">
    <location>
        <begin position="158"/>
        <end position="199"/>
    </location>
</feature>
<dbReference type="EMBL" id="LLZZ01000156">
    <property type="protein sequence ID" value="KTA97842.1"/>
    <property type="molecule type" value="Genomic_DNA"/>
</dbReference>
<dbReference type="InterPro" id="IPR009011">
    <property type="entry name" value="Man6P_isomerase_rcpt-bd_dom_sf"/>
</dbReference>
<dbReference type="GO" id="GO:0070880">
    <property type="term" value="P:fungal-type cell wall beta-glucan biosynthetic process"/>
    <property type="evidence" value="ECO:0007669"/>
    <property type="project" value="EnsemblFungi"/>
</dbReference>
<evidence type="ECO:0000256" key="5">
    <source>
        <dbReference type="SAM" id="Coils"/>
    </source>
</evidence>
<dbReference type="Proteomes" id="UP000054886">
    <property type="component" value="Unassembled WGS sequence"/>
</dbReference>
<dbReference type="VEuPathDB" id="FungiDB:GWK60_E04499"/>
<keyword evidence="5" id="KW-0175">Coiled coil</keyword>
<gene>
    <name evidence="8" type="ORF">AO440_001023</name>
</gene>
<feature type="domain" description="MRH" evidence="7">
    <location>
        <begin position="491"/>
        <end position="651"/>
    </location>
</feature>
<dbReference type="GO" id="GO:0008047">
    <property type="term" value="F:enzyme activator activity"/>
    <property type="evidence" value="ECO:0007669"/>
    <property type="project" value="EnsemblFungi"/>
</dbReference>
<comment type="caution">
    <text evidence="8">The sequence shown here is derived from an EMBL/GenBank/DDBJ whole genome shotgun (WGS) entry which is preliminary data.</text>
</comment>
<dbReference type="VEuPathDB" id="FungiDB:B1J91_E04796g"/>
<organism evidence="8 9">
    <name type="scientific">Candida glabrata</name>
    <name type="common">Yeast</name>
    <name type="synonym">Torulopsis glabrata</name>
    <dbReference type="NCBI Taxonomy" id="5478"/>
    <lineage>
        <taxon>Eukaryota</taxon>
        <taxon>Fungi</taxon>
        <taxon>Dikarya</taxon>
        <taxon>Ascomycota</taxon>
        <taxon>Saccharomycotina</taxon>
        <taxon>Saccharomycetes</taxon>
        <taxon>Saccharomycetales</taxon>
        <taxon>Saccharomycetaceae</taxon>
        <taxon>Nakaseomyces</taxon>
    </lineage>
</organism>
<dbReference type="InterPro" id="IPR044865">
    <property type="entry name" value="MRH_dom"/>
</dbReference>
<dbReference type="InterPro" id="IPR039794">
    <property type="entry name" value="Gtb1-like"/>
</dbReference>
<evidence type="ECO:0000313" key="9">
    <source>
        <dbReference type="Proteomes" id="UP000054886"/>
    </source>
</evidence>
<dbReference type="SUPFAM" id="SSF50911">
    <property type="entry name" value="Mannose 6-phosphate receptor domain"/>
    <property type="match status" value="1"/>
</dbReference>
<feature type="coiled-coil region" evidence="5">
    <location>
        <begin position="429"/>
        <end position="470"/>
    </location>
</feature>
<feature type="chain" id="PRO_5009807285" description="Glucosidase 2 subunit beta" evidence="6">
    <location>
        <begin position="17"/>
        <end position="653"/>
    </location>
</feature>
<evidence type="ECO:0000259" key="7">
    <source>
        <dbReference type="PROSITE" id="PS51914"/>
    </source>
</evidence>
<protein>
    <recommendedName>
        <fullName evidence="1">Glucosidase 2 subunit beta</fullName>
    </recommendedName>
</protein>
<proteinExistence type="predicted"/>
<dbReference type="Pfam" id="PF13015">
    <property type="entry name" value="PRKCSH_1"/>
    <property type="match status" value="1"/>
</dbReference>
<dbReference type="InterPro" id="IPR028146">
    <property type="entry name" value="PRKCSH_N"/>
</dbReference>
<reference evidence="8 9" key="1">
    <citation type="submission" date="2015-10" db="EMBL/GenBank/DDBJ databases">
        <title>Draft genomes sequences of Candida glabrata isolates 1A, 1B, 2A, 2B, 3A and 3B.</title>
        <authorList>
            <person name="Haavelsrud O.E."/>
            <person name="Gaustad P."/>
        </authorList>
    </citation>
    <scope>NUCLEOTIDE SEQUENCE [LARGE SCALE GENOMIC DNA]</scope>
    <source>
        <strain evidence="8">910700640</strain>
    </source>
</reference>
<dbReference type="InterPro" id="IPR002172">
    <property type="entry name" value="LDrepeatLR_classA_rpt"/>
</dbReference>
<sequence>MRVGCLLSALIVLSHANASVDVIGVPKDLQSAYKADGKGKWRCLNDSSIEIDFSRVNDGVCDCPDGSDEPSTGACGELTEFYCQNEGFIPRYISGSKVGDGICDCCDCSDEVNTPQTSYRGRTCQELKKQYEDILQQERLNYEQGLKALSQKFEIKKIDSKEKQLKNIEDLDKQLSKTKDKLQKSKARYEKEKQFYVEKVKLNDPIAFELQKIDMNELTADLNSTFATVIQAASAFQDITKILDDLSIGYTRSLNDKVVNENVKKYDAMINSKEFDRATISSKVETELHEQLLDYFVKEIPRLVYDKKSDETNPEYVIRKAGFVKALVSGKTSYSNEIVNKGVRKFIKIMDTVASNYNVNFQDRKVIEAAAAYHDFLGKYENLLNGNTKFTVPDKLIENIDTIIKIVETHAKDILSGNLHIEGGESGPSESSLEELKQLRKQLKSHEKQLHSLEEKVKGLELEKQQSVLARENATLLAFQNILEQLNAHKSGCVSSKVNEYSYEICIERDLNGELTGMLTQRSLNDPMRVVRIGSFTGFNTLNEHESQAKHQSHLSAKYPDLDVRHLRNERLKMVNGSIEDEFEYLYGDELDNMDLPIMLGFTRGEKCWNGPSRAAEVSLRCAPEFNIEAVTEPTKCYYNIVLAGPLGCVPRT</sequence>
<evidence type="ECO:0000256" key="4">
    <source>
        <dbReference type="ARBA" id="ARBA00023157"/>
    </source>
</evidence>
<evidence type="ECO:0000313" key="8">
    <source>
        <dbReference type="EMBL" id="KTA97842.1"/>
    </source>
</evidence>
<dbReference type="PROSITE" id="PS51914">
    <property type="entry name" value="MRH"/>
    <property type="match status" value="1"/>
</dbReference>
<dbReference type="Gene3D" id="2.70.130.10">
    <property type="entry name" value="Mannose-6-phosphate receptor binding domain"/>
    <property type="match status" value="1"/>
</dbReference>
<keyword evidence="2 6" id="KW-0732">Signal</keyword>
<evidence type="ECO:0000256" key="2">
    <source>
        <dbReference type="ARBA" id="ARBA00022729"/>
    </source>
</evidence>
<dbReference type="AlphaFoldDB" id="A0A0W0CW46"/>
<keyword evidence="3" id="KW-0256">Endoplasmic reticulum</keyword>
<evidence type="ECO:0000256" key="3">
    <source>
        <dbReference type="ARBA" id="ARBA00022824"/>
    </source>
</evidence>
<dbReference type="InterPro" id="IPR036607">
    <property type="entry name" value="PRKCSH"/>
</dbReference>
<dbReference type="CDD" id="cd00112">
    <property type="entry name" value="LDLa"/>
    <property type="match status" value="1"/>
</dbReference>